<organism evidence="6 7">
    <name type="scientific">Chitinimonas prasina</name>
    <dbReference type="NCBI Taxonomy" id="1434937"/>
    <lineage>
        <taxon>Bacteria</taxon>
        <taxon>Pseudomonadati</taxon>
        <taxon>Pseudomonadota</taxon>
        <taxon>Betaproteobacteria</taxon>
        <taxon>Neisseriales</taxon>
        <taxon>Chitinibacteraceae</taxon>
        <taxon>Chitinimonas</taxon>
    </lineage>
</organism>
<gene>
    <name evidence="6" type="ORF">GCM10007907_22120</name>
</gene>
<dbReference type="Proteomes" id="UP001156706">
    <property type="component" value="Unassembled WGS sequence"/>
</dbReference>
<dbReference type="InterPro" id="IPR018511">
    <property type="entry name" value="Hemolysin-typ_Ca-bd_CS"/>
</dbReference>
<feature type="domain" description="Dystroglycan-type cadherin-like" evidence="5">
    <location>
        <begin position="1960"/>
        <end position="2059"/>
    </location>
</feature>
<feature type="region of interest" description="Disordered" evidence="4">
    <location>
        <begin position="1"/>
        <end position="96"/>
    </location>
</feature>
<accession>A0ABQ5YID3</accession>
<evidence type="ECO:0000313" key="7">
    <source>
        <dbReference type="Proteomes" id="UP001156706"/>
    </source>
</evidence>
<dbReference type="Pfam" id="PF00353">
    <property type="entry name" value="HemolysinCabind"/>
    <property type="match status" value="23"/>
</dbReference>
<dbReference type="InterPro" id="IPR006644">
    <property type="entry name" value="Cadg"/>
</dbReference>
<keyword evidence="3" id="KW-0106">Calcium</keyword>
<dbReference type="SUPFAM" id="SSF51120">
    <property type="entry name" value="beta-Roll"/>
    <property type="match status" value="14"/>
</dbReference>
<dbReference type="PRINTS" id="PR00313">
    <property type="entry name" value="CABNDNGRPT"/>
</dbReference>
<dbReference type="EMBL" id="BSOG01000002">
    <property type="protein sequence ID" value="GLR13422.1"/>
    <property type="molecule type" value="Genomic_DNA"/>
</dbReference>
<evidence type="ECO:0000313" key="6">
    <source>
        <dbReference type="EMBL" id="GLR13422.1"/>
    </source>
</evidence>
<dbReference type="Gene3D" id="2.150.10.10">
    <property type="entry name" value="Serralysin-like metalloprotease, C-terminal"/>
    <property type="match status" value="16"/>
</dbReference>
<evidence type="ECO:0000256" key="3">
    <source>
        <dbReference type="ARBA" id="ARBA00022837"/>
    </source>
</evidence>
<comment type="subcellular location">
    <subcellularLocation>
        <location evidence="1">Secreted</location>
    </subcellularLocation>
</comment>
<dbReference type="PROSITE" id="PS00330">
    <property type="entry name" value="HEMOLYSIN_CALCIUM"/>
    <property type="match status" value="25"/>
</dbReference>
<keyword evidence="2" id="KW-0964">Secreted</keyword>
<dbReference type="SMART" id="SM00736">
    <property type="entry name" value="CADG"/>
    <property type="match status" value="3"/>
</dbReference>
<feature type="region of interest" description="Disordered" evidence="4">
    <location>
        <begin position="3122"/>
        <end position="3147"/>
    </location>
</feature>
<dbReference type="Gene3D" id="2.60.40.10">
    <property type="entry name" value="Immunoglobulins"/>
    <property type="match status" value="3"/>
</dbReference>
<dbReference type="InterPro" id="IPR050557">
    <property type="entry name" value="RTX_toxin/Mannuronan_C5-epim"/>
</dbReference>
<dbReference type="InterPro" id="IPR010566">
    <property type="entry name" value="Haemolys_ca-bd"/>
</dbReference>
<protein>
    <recommendedName>
        <fullName evidence="5">Dystroglycan-type cadherin-like domain-containing protein</fullName>
    </recommendedName>
</protein>
<evidence type="ECO:0000256" key="1">
    <source>
        <dbReference type="ARBA" id="ARBA00004613"/>
    </source>
</evidence>
<dbReference type="InterPro" id="IPR001343">
    <property type="entry name" value="Hemolysn_Ca-bd"/>
</dbReference>
<dbReference type="PANTHER" id="PTHR38340:SF1">
    <property type="entry name" value="S-LAYER PROTEIN"/>
    <property type="match status" value="1"/>
</dbReference>
<sequence length="3233" mass="335284">MGDSGADTLRGGAGEDRLLGGGQNDALYGDAGNDDIQGGEQNDWLEGGEGNDALDGGDGNDHLRGDGDGDILNGGDGVDALEGGDGEDMLTGGKGNDLLIGGKDRDTYLLVKGDGADIVLDEDGDGVLLVDNKALDGGAQIEEMPNVWLSADRETRYVWEPDNKGVGALMIFRKGNHVVIPNFQNGKFGIKLQGSTSLYLNKLDGGAVVNEWPLVNSMGVQAEFGNKSNVILSPFGDDEIVTGEDADHFTLGLGLDLVNAGEGNDVFNLYVDHDNSGKHDTVQYSDGYDKEKGKSVGWKWELHKDGVFAHPNGYMTYFARISPIEDGLIELAYHTSAFSELWNKRLDEAHKQMSEAMDSQILHGGGGDDIVQGQFGNDALFGDDGNDLIAGGSNGNDFLSGGKGEDSLIGGNGRDVLLGGVGSDSLWGEWGEDSLRGGKDNDRLYGDGEYQTQEARFYGNDVLDGDEGDDTLVGGGGDDTLNGGDDADLLFGDFGTMAPSEFEGNDSLVGGKGRDTLQGAGGNDTLLGGEDNDTLYGGVGNDSMDGGEGQDAMDGEADDDTLRGGDENDTLLGGDGADILVGGDGIDSLAGGNHNDVLMGDDGADILRGGEGDDKLQGGAGADKLYGDGGNDELYGGEGDQLYGGTGTDIYYVTKGQSTGVSDADSDSILIIQSASLPAASTARAVRQARNADAGAAIGVGWVDLPQPGEPDVYLQVGDTQVYFHSNGTRFSSIMLDDKVLISGEELAAFYKREIDDVLLLRGDEGDNVLVGDHRYNRLLGLGGNDTLQAGGGDDVLIGGSGDDLLQGEEGYDLLRGDAGNDMLEAGNGADSLLGGDGNDELMGGHGADTLRGDAGADTLLGGTGDDLLQGGDGDRLAGGQGVDTYEIEQGSTVKLLDGDGGSVVVITGAAPLVDGQTVPVLVKRAEEMVEGEPDIYLEVAGTRIYLESDAPLLAGIMLGDRVILQGEALRDLLFTEIGKIVMPVGDASANTLFGTSGNNLLEALAGNDTLHGYGGDDVLNGGDGDDQLIGGLGNDILSGGDGNDIYRIGQGEGNDQLIDVDGRNRVIFGEGINADSVSFRFDERRYSIVMDYTGGSLALGAEVKGMLEFAFADGTLKTFDELAGSFLTQLRTRRGTEQADWLVGTADKNLIEGLAGDDGLFSLEGDDTLAGGQGRDTMDGGEGLDTYRFGVGDGFDTVADADGNLLIELDASVDKATVRLERVSNKGSFDLLLKYGIDDVVVVRNGLLASQLTVRFADGSAWSMADIEAALGTQVNHQVNPFGNGVDYWTGTAAGEVMAADAGRDELYGRGGNDTLDGGSGNDLLAGEQGNDTYLVYSGMGRDQVIDSGANILKLDASLTGTDVQVALRGDDLVVQLRQSTDSVVLRDFVKQKGAGWQIQFGEQDPVEMKAWVLAALAQQDKDDKISGNSQRLRQDFLARLLGEQEELATEGELGVQHDVDVRIQRVDVTNDTAEVSSTHERTEQTETTKVEIPKRTDHILEQGREEIKVLGFIKKSDMPGPVDPNRYRPATRTEQILVHPGYRHSSLGGPGQGQDGDGFEGMQPVYIQETVVGYEQIVRISVPAVISTTVETVTEEKTRVVSTETKVGIMDVYGSVGDQSIFGSLGAISGGAGNDTLGSGSVWNDFSEHHAEEMGLFLDGEAGNDVLVGAEREDMLVASNGNDTLAGGGGGDTYSIQAGSNYSLVLDAGVSNTVDYYADFILQGGSAFGKASAEGMDGEYSNLYVSASMSAQQYVDVYLGATLRLMAHQTGDTNYPGHYPLLDKQIFTDSYTTALVTPSGIDVKIEVDYPKRGVLNSSDTEFGQSFGSATFAPISQLASIGKLQQAMAGAEIFNQLSRQVLGQDGEYAKDILRFEGNVRLSDLTASMGSIMLHDKSYKTLRIQQADGKITEVVLPNPDTPAGFGIELLQFSDGSRATIGQLMQLHNLLDDNQENKAPVPVGEINAPTASVDSLFSWTLPAGLFSDPDGDKLKIAVSLADGSPLPAWLSFDSETGTLSGTPAAAHQGSLALRLTATDAGGLEAKAEFALNVMPINRAPTVAGAVNEQTATADTPFTLPLLAGLFSDPDGDVLSHTVTLADGSPLPAWLSFDAVTGVLSGTPGNAQAGGLDLLVVATDTAGLRATVPFKLQVLAVNHAPVVAGKVDAQVLMVGKPYSLQLPQDLFTDADAQDSLNVTFKLADGGDLPAWLVYDAASRTLAGTPMGQPGSLQLLVVASDSHGAKAQIPLEMTIAANPHMQLGAVAADNLAGSAQDDSLFGMAGNDTLNGAAGADALVGGVGNDSLLGGAGKDTYLFGLGDGLDVVNEHYNASGDSFVFGSGIAQADIVLQRGSGAAVNDLVIKYSAQDAITLQSFFTNATWYDPLKLETLRFADGSSITLQDLLQKHGLMGSAVADDLSVASVVTTEGFVLNGLAGNDTLTGSQGTDSLEGGLGNDSLVGGLGNDTLSGGAGNDMLKGDAGSNSYLFMLGDGLDVVAEQYNSAADSLIFGNGIAQADIVLQRGSGAAANDLVVHYSAADAFTLPSFFTNTAWFDGLKGETLQFADGSSTSLKQMLAQAGLLGTADANDLSILSAATNDGMTLHGLGGNDTLTGSLGADTLVGGTGSDMLKGGAGSNSYVFNLGDGADVISEQYNSAADTVIFGSGIVPTDVVLQRGTGANENDLVIKYSATDAVTLPGVFSNVTWFDGLKGQVFRFADGTSLTLKQALALAGLAGSAGADSISIVSAATSDGMTLNGLAGNDTLTGSLGADTLVGGAGNDNLVGGQGGNAYVFNLGDGHDVVNEHYASAADTLQFGQGITLSGLSLRQGVSGGSPNNDLVIQYGANESVTLLSMLTNAPWYDGLKQQTLKFADGSSITLQALMSQQGLMGSAGNDTMSVAGTGTQDGLRLNGLEGADTLTGGLGADILMGGAGNDSLSGGAGADVLAGGVGDDILVGAGGSDVYQVALGGGKDAIRENDAVAGNSDTLQFLDVASTAITSVQKVGQNLVFQYGNGDQVTIEGQYYSVDPTRFRVELFSFSDNVTWTDAQVQAKLAPVAGLSVNALLRPQEQVVHSGLDLDGVPPPSANLNQRLGQRANQELGPLAAGLSLATERNPEEQVRRNGLDLDGVPPPSTNLNKRVGYTPSPYPNRPVVGLSVDMTLRPHEQVVRAGLDLDGVPPPSASLNNRTGHTADQQLNLLVDAMASFAPSAMGNLGAAVQEADMYRPVLAPSHH</sequence>
<dbReference type="InterPro" id="IPR015919">
    <property type="entry name" value="Cadherin-like_sf"/>
</dbReference>
<dbReference type="SUPFAM" id="SSF49313">
    <property type="entry name" value="Cadherin-like"/>
    <property type="match status" value="3"/>
</dbReference>
<proteinExistence type="predicted"/>
<reference evidence="7" key="1">
    <citation type="journal article" date="2019" name="Int. J. Syst. Evol. Microbiol.">
        <title>The Global Catalogue of Microorganisms (GCM) 10K type strain sequencing project: providing services to taxonomists for standard genome sequencing and annotation.</title>
        <authorList>
            <consortium name="The Broad Institute Genomics Platform"/>
            <consortium name="The Broad Institute Genome Sequencing Center for Infectious Disease"/>
            <person name="Wu L."/>
            <person name="Ma J."/>
        </authorList>
    </citation>
    <scope>NUCLEOTIDE SEQUENCE [LARGE SCALE GENOMIC DNA]</scope>
    <source>
        <strain evidence="7">NBRC 110044</strain>
    </source>
</reference>
<dbReference type="Pfam" id="PF05345">
    <property type="entry name" value="He_PIG"/>
    <property type="match status" value="3"/>
</dbReference>
<name>A0ABQ5YID3_9NEIS</name>
<dbReference type="InterPro" id="IPR011049">
    <property type="entry name" value="Serralysin-like_metalloprot_C"/>
</dbReference>
<feature type="region of interest" description="Disordered" evidence="4">
    <location>
        <begin position="505"/>
        <end position="575"/>
    </location>
</feature>
<evidence type="ECO:0000256" key="4">
    <source>
        <dbReference type="SAM" id="MobiDB-lite"/>
    </source>
</evidence>
<evidence type="ECO:0000259" key="5">
    <source>
        <dbReference type="SMART" id="SM00736"/>
    </source>
</evidence>
<evidence type="ECO:0000256" key="2">
    <source>
        <dbReference type="ARBA" id="ARBA00022525"/>
    </source>
</evidence>
<feature type="domain" description="Dystroglycan-type cadherin-like" evidence="5">
    <location>
        <begin position="2060"/>
        <end position="2159"/>
    </location>
</feature>
<dbReference type="InterPro" id="IPR013783">
    <property type="entry name" value="Ig-like_fold"/>
</dbReference>
<dbReference type="Pfam" id="PF06594">
    <property type="entry name" value="HCBP_related"/>
    <property type="match status" value="1"/>
</dbReference>
<comment type="caution">
    <text evidence="6">The sequence shown here is derived from an EMBL/GenBank/DDBJ whole genome shotgun (WGS) entry which is preliminary data.</text>
</comment>
<feature type="domain" description="Dystroglycan-type cadherin-like" evidence="5">
    <location>
        <begin position="2160"/>
        <end position="2259"/>
    </location>
</feature>
<dbReference type="PANTHER" id="PTHR38340">
    <property type="entry name" value="S-LAYER PROTEIN"/>
    <property type="match status" value="1"/>
</dbReference>
<keyword evidence="7" id="KW-1185">Reference proteome</keyword>